<name>A0A419AAV7_9RHOB</name>
<dbReference type="PRINTS" id="PR00411">
    <property type="entry name" value="PNDRDTASEI"/>
</dbReference>
<dbReference type="OrthoDB" id="7809559at2"/>
<dbReference type="Proteomes" id="UP000283587">
    <property type="component" value="Unassembled WGS sequence"/>
</dbReference>
<evidence type="ECO:0000259" key="6">
    <source>
        <dbReference type="Pfam" id="PF14759"/>
    </source>
</evidence>
<comment type="cofactor">
    <cofactor evidence="1">
        <name>FAD</name>
        <dbReference type="ChEBI" id="CHEBI:57692"/>
    </cofactor>
</comment>
<keyword evidence="8" id="KW-1185">Reference proteome</keyword>
<sequence length="393" mass="41754">MKPSQHHAVVIVGAGQAACQLAASLRQKDHIGPILIVGDERFLPYARPPLSKTYFKEGESQRLLLRKAAFYEMNDITVLTSSRVERIERAARAVILSDGRRLDYGQLVLATGARNRLPPIAGADLPGVMGLRGLDDADRMRGRAATARHVVIVGGGFIGLEAAAVFRAAGLRVTLLEAAGRLMARAVSPAVSDYFLHAHCGAGVDIRLDVAVRRILARPDGSVGAVELADGQSIAADAVLMATGVVPNVELAREAGLAVENGILADCFLATSDPAISAIGDCAAVAQGPGGPHLRLESVQAAVDQAKCLAERLMGQPQSYARTPWFWSDQGPHKLQIAGLRDGADRAEVEPSSDPARLLVRSYREGRLVCVETVNLPAEHMRARRALETEAAA</sequence>
<evidence type="ECO:0000256" key="2">
    <source>
        <dbReference type="ARBA" id="ARBA00006442"/>
    </source>
</evidence>
<dbReference type="SUPFAM" id="SSF55424">
    <property type="entry name" value="FAD/NAD-linked reductases, dimerisation (C-terminal) domain"/>
    <property type="match status" value="1"/>
</dbReference>
<comment type="similarity">
    <text evidence="2">Belongs to the FAD-dependent oxidoreductase family.</text>
</comment>
<dbReference type="PRINTS" id="PR00368">
    <property type="entry name" value="FADPNR"/>
</dbReference>
<organism evidence="7 8">
    <name type="scientific">Paracoccus siganidrum</name>
    <dbReference type="NCBI Taxonomy" id="1276757"/>
    <lineage>
        <taxon>Bacteria</taxon>
        <taxon>Pseudomonadati</taxon>
        <taxon>Pseudomonadota</taxon>
        <taxon>Alphaproteobacteria</taxon>
        <taxon>Rhodobacterales</taxon>
        <taxon>Paracoccaceae</taxon>
        <taxon>Paracoccus</taxon>
    </lineage>
</organism>
<proteinExistence type="inferred from homology"/>
<dbReference type="EMBL" id="QZEW01000011">
    <property type="protein sequence ID" value="RJL20261.1"/>
    <property type="molecule type" value="Genomic_DNA"/>
</dbReference>
<comment type="caution">
    <text evidence="7">The sequence shown here is derived from an EMBL/GenBank/DDBJ whole genome shotgun (WGS) entry which is preliminary data.</text>
</comment>
<dbReference type="SUPFAM" id="SSF51905">
    <property type="entry name" value="FAD/NAD(P)-binding domain"/>
    <property type="match status" value="2"/>
</dbReference>
<evidence type="ECO:0000313" key="7">
    <source>
        <dbReference type="EMBL" id="RJL20261.1"/>
    </source>
</evidence>
<feature type="domain" description="Reductase C-terminal" evidence="6">
    <location>
        <begin position="325"/>
        <end position="391"/>
    </location>
</feature>
<dbReference type="PANTHER" id="PTHR43429">
    <property type="entry name" value="PYRIDINE NUCLEOTIDE-DISULFIDE OXIDOREDUCTASE DOMAIN-CONTAINING"/>
    <property type="match status" value="1"/>
</dbReference>
<reference evidence="8" key="1">
    <citation type="submission" date="2018-09" db="EMBL/GenBank/DDBJ databases">
        <title>Paracoccus onubensis nov. sp. a moderate halophilic bacterium isolated from Gruta de las Maravillas (Aracena, Spain).</title>
        <authorList>
            <person name="Jurado V."/>
            <person name="Gutierrez-Patricio S."/>
            <person name="Gonzalez-Pimentel J.L."/>
            <person name="Miller A.Z."/>
            <person name="Laiz L."/>
            <person name="Saiz-Jimenez C."/>
        </authorList>
    </citation>
    <scope>NUCLEOTIDE SEQUENCE [LARGE SCALE GENOMIC DNA]</scope>
    <source>
        <strain evidence="8">DSM 26381</strain>
    </source>
</reference>
<dbReference type="GO" id="GO:0016491">
    <property type="term" value="F:oxidoreductase activity"/>
    <property type="evidence" value="ECO:0007669"/>
    <property type="project" value="InterPro"/>
</dbReference>
<dbReference type="InterPro" id="IPR016156">
    <property type="entry name" value="FAD/NAD-linked_Rdtase_dimer_sf"/>
</dbReference>
<dbReference type="InterPro" id="IPR023753">
    <property type="entry name" value="FAD/NAD-binding_dom"/>
</dbReference>
<accession>A0A419AAV7</accession>
<dbReference type="Pfam" id="PF07992">
    <property type="entry name" value="Pyr_redox_2"/>
    <property type="match status" value="1"/>
</dbReference>
<protein>
    <submittedName>
        <fullName evidence="7">Pyridine nucleotide-disulfide oxidoreductase</fullName>
    </submittedName>
</protein>
<evidence type="ECO:0000256" key="3">
    <source>
        <dbReference type="ARBA" id="ARBA00022630"/>
    </source>
</evidence>
<dbReference type="Pfam" id="PF14759">
    <property type="entry name" value="Reductase_C"/>
    <property type="match status" value="1"/>
</dbReference>
<evidence type="ECO:0000256" key="4">
    <source>
        <dbReference type="ARBA" id="ARBA00022827"/>
    </source>
</evidence>
<dbReference type="AlphaFoldDB" id="A0A419AAV7"/>
<dbReference type="RefSeq" id="WP_119896836.1">
    <property type="nucleotide sequence ID" value="NZ_QNRC01000022.1"/>
</dbReference>
<keyword evidence="4" id="KW-0274">FAD</keyword>
<feature type="domain" description="FAD/NAD(P)-binding" evidence="5">
    <location>
        <begin position="8"/>
        <end position="306"/>
    </location>
</feature>
<evidence type="ECO:0000313" key="8">
    <source>
        <dbReference type="Proteomes" id="UP000283587"/>
    </source>
</evidence>
<dbReference type="InterPro" id="IPR028202">
    <property type="entry name" value="Reductase_C"/>
</dbReference>
<dbReference type="Gene3D" id="3.30.390.30">
    <property type="match status" value="1"/>
</dbReference>
<dbReference type="Gene3D" id="3.50.50.60">
    <property type="entry name" value="FAD/NAD(P)-binding domain"/>
    <property type="match status" value="2"/>
</dbReference>
<gene>
    <name evidence="7" type="ORF">D3P05_03680</name>
</gene>
<evidence type="ECO:0000259" key="5">
    <source>
        <dbReference type="Pfam" id="PF07992"/>
    </source>
</evidence>
<keyword evidence="3" id="KW-0285">Flavoprotein</keyword>
<dbReference type="InterPro" id="IPR036188">
    <property type="entry name" value="FAD/NAD-bd_sf"/>
</dbReference>
<evidence type="ECO:0000256" key="1">
    <source>
        <dbReference type="ARBA" id="ARBA00001974"/>
    </source>
</evidence>
<dbReference type="InterPro" id="IPR050260">
    <property type="entry name" value="FAD-bd_OxRdtase"/>
</dbReference>
<dbReference type="PANTHER" id="PTHR43429:SF3">
    <property type="entry name" value="NITRITE REDUCTASE [NAD(P)H]"/>
    <property type="match status" value="1"/>
</dbReference>